<proteinExistence type="predicted"/>
<protein>
    <submittedName>
        <fullName evidence="1">Uncharacterized protein</fullName>
    </submittedName>
</protein>
<dbReference type="AlphaFoldDB" id="A0A0E9P9K7"/>
<sequence length="32" mass="3886">MATMISHIIHVHPYDNLIWLSDQCYNKCDYFI</sequence>
<reference evidence="1" key="2">
    <citation type="journal article" date="2015" name="Fish Shellfish Immunol.">
        <title>Early steps in the European eel (Anguilla anguilla)-Vibrio vulnificus interaction in the gills: Role of the RtxA13 toxin.</title>
        <authorList>
            <person name="Callol A."/>
            <person name="Pajuelo D."/>
            <person name="Ebbesson L."/>
            <person name="Teles M."/>
            <person name="MacKenzie S."/>
            <person name="Amaro C."/>
        </authorList>
    </citation>
    <scope>NUCLEOTIDE SEQUENCE</scope>
</reference>
<dbReference type="EMBL" id="GBXM01107847">
    <property type="protein sequence ID" value="JAH00730.1"/>
    <property type="molecule type" value="Transcribed_RNA"/>
</dbReference>
<organism evidence="1">
    <name type="scientific">Anguilla anguilla</name>
    <name type="common">European freshwater eel</name>
    <name type="synonym">Muraena anguilla</name>
    <dbReference type="NCBI Taxonomy" id="7936"/>
    <lineage>
        <taxon>Eukaryota</taxon>
        <taxon>Metazoa</taxon>
        <taxon>Chordata</taxon>
        <taxon>Craniata</taxon>
        <taxon>Vertebrata</taxon>
        <taxon>Euteleostomi</taxon>
        <taxon>Actinopterygii</taxon>
        <taxon>Neopterygii</taxon>
        <taxon>Teleostei</taxon>
        <taxon>Anguilliformes</taxon>
        <taxon>Anguillidae</taxon>
        <taxon>Anguilla</taxon>
    </lineage>
</organism>
<evidence type="ECO:0000313" key="1">
    <source>
        <dbReference type="EMBL" id="JAH00730.1"/>
    </source>
</evidence>
<name>A0A0E9P9K7_ANGAN</name>
<accession>A0A0E9P9K7</accession>
<reference evidence="1" key="1">
    <citation type="submission" date="2014-11" db="EMBL/GenBank/DDBJ databases">
        <authorList>
            <person name="Amaro Gonzalez C."/>
        </authorList>
    </citation>
    <scope>NUCLEOTIDE SEQUENCE</scope>
</reference>